<proteinExistence type="predicted"/>
<feature type="domain" description="Methyltransferase type 11" evidence="1">
    <location>
        <begin position="58"/>
        <end position="151"/>
    </location>
</feature>
<keyword evidence="2" id="KW-0489">Methyltransferase</keyword>
<dbReference type="Gene3D" id="3.40.50.150">
    <property type="entry name" value="Vaccinia Virus protein VP39"/>
    <property type="match status" value="1"/>
</dbReference>
<dbReference type="InterPro" id="IPR029063">
    <property type="entry name" value="SAM-dependent_MTases_sf"/>
</dbReference>
<protein>
    <submittedName>
        <fullName evidence="2">Methyltransferase domain-containing protein</fullName>
    </submittedName>
</protein>
<keyword evidence="2" id="KW-0808">Transferase</keyword>
<accession>A0A1T5LS65</accession>
<sequence length="279" mass="29503">MSVIEPRTVPAELLDTVRATHRAVWESGDYPAVADQVIPSLGAVLVEACDVGPGDRVLDVGAGSGNASIPAALAGADVVASDLSGELLEAGRRRAEEQGAVLRWEPADAHGLPFDDGAFDVTMSCVGVMFAPFHQLAAAELARVTRPGGTIGNVAWTPDGFIGQMFATLKPYAPPPPPGALPPPLWGAEEHVRALLGDRVTDVRAEVRGLVVDRFDDGTMFRDFFKATYGPTIATYRSLGDDAARAAELDEALAALGDRALRDDGTMVWDYLLVRATRA</sequence>
<name>A0A1T5LS65_9MICO</name>
<dbReference type="SUPFAM" id="SSF53335">
    <property type="entry name" value="S-adenosyl-L-methionine-dependent methyltransferases"/>
    <property type="match status" value="1"/>
</dbReference>
<evidence type="ECO:0000313" key="2">
    <source>
        <dbReference type="EMBL" id="SKC78388.1"/>
    </source>
</evidence>
<dbReference type="CDD" id="cd02440">
    <property type="entry name" value="AdoMet_MTases"/>
    <property type="match status" value="1"/>
</dbReference>
<keyword evidence="3" id="KW-1185">Reference proteome</keyword>
<organism evidence="2 3">
    <name type="scientific">Krasilnikoviella flava</name>
    <dbReference type="NCBI Taxonomy" id="526729"/>
    <lineage>
        <taxon>Bacteria</taxon>
        <taxon>Bacillati</taxon>
        <taxon>Actinomycetota</taxon>
        <taxon>Actinomycetes</taxon>
        <taxon>Micrococcales</taxon>
        <taxon>Promicromonosporaceae</taxon>
        <taxon>Krasilnikoviella</taxon>
    </lineage>
</organism>
<dbReference type="STRING" id="526729.SAMN04324258_3792"/>
<dbReference type="PANTHER" id="PTHR43591">
    <property type="entry name" value="METHYLTRANSFERASE"/>
    <property type="match status" value="1"/>
</dbReference>
<evidence type="ECO:0000313" key="3">
    <source>
        <dbReference type="Proteomes" id="UP000189777"/>
    </source>
</evidence>
<gene>
    <name evidence="2" type="ORF">SAMN04324258_3792</name>
</gene>
<dbReference type="Proteomes" id="UP000189777">
    <property type="component" value="Unassembled WGS sequence"/>
</dbReference>
<dbReference type="GO" id="GO:0032259">
    <property type="term" value="P:methylation"/>
    <property type="evidence" value="ECO:0007669"/>
    <property type="project" value="UniProtKB-KW"/>
</dbReference>
<dbReference type="PANTHER" id="PTHR43591:SF24">
    <property type="entry name" value="2-METHOXY-6-POLYPRENYL-1,4-BENZOQUINOL METHYLASE, MITOCHONDRIAL"/>
    <property type="match status" value="1"/>
</dbReference>
<dbReference type="GO" id="GO:0008757">
    <property type="term" value="F:S-adenosylmethionine-dependent methyltransferase activity"/>
    <property type="evidence" value="ECO:0007669"/>
    <property type="project" value="InterPro"/>
</dbReference>
<dbReference type="InterPro" id="IPR013216">
    <property type="entry name" value="Methyltransf_11"/>
</dbReference>
<dbReference type="Pfam" id="PF08241">
    <property type="entry name" value="Methyltransf_11"/>
    <property type="match status" value="1"/>
</dbReference>
<dbReference type="AlphaFoldDB" id="A0A1T5LS65"/>
<reference evidence="2 3" key="1">
    <citation type="submission" date="2017-02" db="EMBL/GenBank/DDBJ databases">
        <authorList>
            <person name="Peterson S.W."/>
        </authorList>
    </citation>
    <scope>NUCLEOTIDE SEQUENCE [LARGE SCALE GENOMIC DNA]</scope>
    <source>
        <strain evidence="2 3">DSM 21481</strain>
    </source>
</reference>
<dbReference type="RefSeq" id="WP_079576133.1">
    <property type="nucleotide sequence ID" value="NZ_FUZQ01000007.1"/>
</dbReference>
<dbReference type="OrthoDB" id="9795634at2"/>
<dbReference type="EMBL" id="FUZQ01000007">
    <property type="protein sequence ID" value="SKC78388.1"/>
    <property type="molecule type" value="Genomic_DNA"/>
</dbReference>
<evidence type="ECO:0000259" key="1">
    <source>
        <dbReference type="Pfam" id="PF08241"/>
    </source>
</evidence>